<dbReference type="PANTHER" id="PTHR43394">
    <property type="entry name" value="ATP-DEPENDENT PERMEASE MDL1, MITOCHONDRIAL"/>
    <property type="match status" value="1"/>
</dbReference>
<dbReference type="PROSITE" id="PS50929">
    <property type="entry name" value="ABC_TM1F"/>
    <property type="match status" value="1"/>
</dbReference>
<dbReference type="GO" id="GO:0005886">
    <property type="term" value="C:plasma membrane"/>
    <property type="evidence" value="ECO:0007669"/>
    <property type="project" value="UniProtKB-SubCell"/>
</dbReference>
<dbReference type="PROSITE" id="PS50893">
    <property type="entry name" value="ABC_TRANSPORTER_2"/>
    <property type="match status" value="1"/>
</dbReference>
<dbReference type="InterPro" id="IPR017871">
    <property type="entry name" value="ABC_transporter-like_CS"/>
</dbReference>
<dbReference type="GO" id="GO:0005524">
    <property type="term" value="F:ATP binding"/>
    <property type="evidence" value="ECO:0007669"/>
    <property type="project" value="UniProtKB-KW"/>
</dbReference>
<sequence length="587" mass="64071">MEKEQRSLARLLGWSGRWKGLTLFGVSLAFISAALALMPYIFVYLCVDEILSGSEGGASKWGWAALWTAVANTVCYISALMCTHIAAFHTARNIRIMALDHVRKLPLGWFMTHSTGQVRKTIDYNSSLTEDVLAHKLADTAASVLTPIVAIVLLFVFSPLMGLACLATMALSILAMASMMGGAHKGFYMRYQKELEKMSSEAVEYVRLIPVLKTFNQTVMSFKAFWKTIKDNGDAALEYALSCRKGQTAFLTLINSTFALLIPIALVLAGDGDVMGTLSSFIFYSIFAPACGSLMYRLMYASESVMKLTLAVDSISSLLEVGQMEEGAITDTGDGTLAFSHVSFSYPGREGKAVDDLSFTLEKGKLTALVGPSGGGKSTIALLAGRFWDVDSGCVTLGGHDVRTLSHATLMDSLSIVFQNPRLFECTLYENVALARRNASREEVIRALSLAQCDDIIARLPEGLDTRITDAGCQLSGGERQRIALARAILKDSPIVILDEATAWADADNEVLIQKAIGQLTKGRTVLTIAHRLSSIVDADRILVVEHGRIVQDGDFRSLSVEEGLFRTMWKDYNEAAQWRLNSKEEA</sequence>
<feature type="domain" description="ABC transporter" evidence="10">
    <location>
        <begin position="337"/>
        <end position="572"/>
    </location>
</feature>
<evidence type="ECO:0000256" key="9">
    <source>
        <dbReference type="SAM" id="Phobius"/>
    </source>
</evidence>
<keyword evidence="7 9" id="KW-1133">Transmembrane helix</keyword>
<dbReference type="SUPFAM" id="SSF90123">
    <property type="entry name" value="ABC transporter transmembrane region"/>
    <property type="match status" value="1"/>
</dbReference>
<dbReference type="InterPro" id="IPR003593">
    <property type="entry name" value="AAA+_ATPase"/>
</dbReference>
<dbReference type="SMART" id="SM00382">
    <property type="entry name" value="AAA"/>
    <property type="match status" value="1"/>
</dbReference>
<organism evidence="12 13">
    <name type="scientific">Candidatus Aphodenecus pullistercoris</name>
    <dbReference type="NCBI Taxonomy" id="2840669"/>
    <lineage>
        <taxon>Bacteria</taxon>
        <taxon>Pseudomonadati</taxon>
        <taxon>Spirochaetota</taxon>
        <taxon>Spirochaetia</taxon>
        <taxon>Spirochaetales</taxon>
        <taxon>Candidatus Aphodenecus</taxon>
    </lineage>
</organism>
<evidence type="ECO:0000256" key="6">
    <source>
        <dbReference type="ARBA" id="ARBA00022840"/>
    </source>
</evidence>
<feature type="domain" description="ABC transmembrane type-1" evidence="11">
    <location>
        <begin position="23"/>
        <end position="307"/>
    </location>
</feature>
<evidence type="ECO:0000256" key="5">
    <source>
        <dbReference type="ARBA" id="ARBA00022741"/>
    </source>
</evidence>
<dbReference type="PANTHER" id="PTHR43394:SF1">
    <property type="entry name" value="ATP-BINDING CASSETTE SUB-FAMILY B MEMBER 10, MITOCHONDRIAL"/>
    <property type="match status" value="1"/>
</dbReference>
<evidence type="ECO:0000256" key="2">
    <source>
        <dbReference type="ARBA" id="ARBA00022448"/>
    </source>
</evidence>
<keyword evidence="6 12" id="KW-0067">ATP-binding</keyword>
<dbReference type="Pfam" id="PF00005">
    <property type="entry name" value="ABC_tran"/>
    <property type="match status" value="1"/>
</dbReference>
<accession>A0A9D9H9N1</accession>
<dbReference type="Proteomes" id="UP000823633">
    <property type="component" value="Unassembled WGS sequence"/>
</dbReference>
<dbReference type="InterPro" id="IPR011527">
    <property type="entry name" value="ABC1_TM_dom"/>
</dbReference>
<keyword evidence="4 9" id="KW-0812">Transmembrane</keyword>
<evidence type="ECO:0000256" key="3">
    <source>
        <dbReference type="ARBA" id="ARBA00022475"/>
    </source>
</evidence>
<evidence type="ECO:0000259" key="10">
    <source>
        <dbReference type="PROSITE" id="PS50893"/>
    </source>
</evidence>
<feature type="transmembrane region" description="Helical" evidence="9">
    <location>
        <begin position="281"/>
        <end position="300"/>
    </location>
</feature>
<dbReference type="PROSITE" id="PS00211">
    <property type="entry name" value="ABC_TRANSPORTER_1"/>
    <property type="match status" value="1"/>
</dbReference>
<dbReference type="AlphaFoldDB" id="A0A9D9H9N1"/>
<evidence type="ECO:0000256" key="4">
    <source>
        <dbReference type="ARBA" id="ARBA00022692"/>
    </source>
</evidence>
<reference evidence="12" key="2">
    <citation type="journal article" date="2021" name="PeerJ">
        <title>Extensive microbial diversity within the chicken gut microbiome revealed by metagenomics and culture.</title>
        <authorList>
            <person name="Gilroy R."/>
            <person name="Ravi A."/>
            <person name="Getino M."/>
            <person name="Pursley I."/>
            <person name="Horton D.L."/>
            <person name="Alikhan N.F."/>
            <person name="Baker D."/>
            <person name="Gharbi K."/>
            <person name="Hall N."/>
            <person name="Watson M."/>
            <person name="Adriaenssens E.M."/>
            <person name="Foster-Nyarko E."/>
            <person name="Jarju S."/>
            <person name="Secka A."/>
            <person name="Antonio M."/>
            <person name="Oren A."/>
            <person name="Chaudhuri R.R."/>
            <person name="La Ragione R."/>
            <person name="Hildebrand F."/>
            <person name="Pallen M.J."/>
        </authorList>
    </citation>
    <scope>NUCLEOTIDE SEQUENCE</scope>
    <source>
        <strain evidence="12">11167</strain>
    </source>
</reference>
<evidence type="ECO:0000313" key="13">
    <source>
        <dbReference type="Proteomes" id="UP000823633"/>
    </source>
</evidence>
<dbReference type="InterPro" id="IPR027417">
    <property type="entry name" value="P-loop_NTPase"/>
</dbReference>
<feature type="transmembrane region" description="Helical" evidence="9">
    <location>
        <begin position="65"/>
        <end position="88"/>
    </location>
</feature>
<dbReference type="FunFam" id="3.40.50.300:FF:000221">
    <property type="entry name" value="Multidrug ABC transporter ATP-binding protein"/>
    <property type="match status" value="1"/>
</dbReference>
<evidence type="ECO:0000259" key="11">
    <source>
        <dbReference type="PROSITE" id="PS50929"/>
    </source>
</evidence>
<evidence type="ECO:0000313" key="12">
    <source>
        <dbReference type="EMBL" id="MBO8443461.1"/>
    </source>
</evidence>
<keyword evidence="2" id="KW-0813">Transport</keyword>
<protein>
    <submittedName>
        <fullName evidence="12">ABC transporter ATP-binding protein</fullName>
    </submittedName>
</protein>
<dbReference type="SUPFAM" id="SSF52540">
    <property type="entry name" value="P-loop containing nucleoside triphosphate hydrolases"/>
    <property type="match status" value="1"/>
</dbReference>
<comment type="caution">
    <text evidence="12">The sequence shown here is derived from an EMBL/GenBank/DDBJ whole genome shotgun (WGS) entry which is preliminary data.</text>
</comment>
<proteinExistence type="predicted"/>
<dbReference type="Gene3D" id="3.40.50.300">
    <property type="entry name" value="P-loop containing nucleotide triphosphate hydrolases"/>
    <property type="match status" value="1"/>
</dbReference>
<dbReference type="GO" id="GO:0015421">
    <property type="term" value="F:ABC-type oligopeptide transporter activity"/>
    <property type="evidence" value="ECO:0007669"/>
    <property type="project" value="TreeGrafter"/>
</dbReference>
<dbReference type="EMBL" id="JADIMU010000044">
    <property type="protein sequence ID" value="MBO8443461.1"/>
    <property type="molecule type" value="Genomic_DNA"/>
</dbReference>
<feature type="transmembrane region" description="Helical" evidence="9">
    <location>
        <begin position="137"/>
        <end position="155"/>
    </location>
</feature>
<evidence type="ECO:0000256" key="7">
    <source>
        <dbReference type="ARBA" id="ARBA00022989"/>
    </source>
</evidence>
<evidence type="ECO:0000256" key="1">
    <source>
        <dbReference type="ARBA" id="ARBA00004651"/>
    </source>
</evidence>
<dbReference type="Pfam" id="PF00664">
    <property type="entry name" value="ABC_membrane"/>
    <property type="match status" value="1"/>
</dbReference>
<keyword evidence="8 9" id="KW-0472">Membrane</keyword>
<comment type="subcellular location">
    <subcellularLocation>
        <location evidence="1">Cell membrane</location>
        <topology evidence="1">Multi-pass membrane protein</topology>
    </subcellularLocation>
</comment>
<reference evidence="12" key="1">
    <citation type="submission" date="2020-10" db="EMBL/GenBank/DDBJ databases">
        <authorList>
            <person name="Gilroy R."/>
        </authorList>
    </citation>
    <scope>NUCLEOTIDE SEQUENCE</scope>
    <source>
        <strain evidence="12">11167</strain>
    </source>
</reference>
<dbReference type="GO" id="GO:0016887">
    <property type="term" value="F:ATP hydrolysis activity"/>
    <property type="evidence" value="ECO:0007669"/>
    <property type="project" value="InterPro"/>
</dbReference>
<gene>
    <name evidence="12" type="ORF">IAC42_06850</name>
</gene>
<name>A0A9D9H9N1_9SPIR</name>
<dbReference type="Gene3D" id="1.20.1560.10">
    <property type="entry name" value="ABC transporter type 1, transmembrane domain"/>
    <property type="match status" value="1"/>
</dbReference>
<feature type="transmembrane region" description="Helical" evidence="9">
    <location>
        <begin position="249"/>
        <end position="269"/>
    </location>
</feature>
<evidence type="ECO:0000256" key="8">
    <source>
        <dbReference type="ARBA" id="ARBA00023136"/>
    </source>
</evidence>
<dbReference type="InterPro" id="IPR003439">
    <property type="entry name" value="ABC_transporter-like_ATP-bd"/>
</dbReference>
<dbReference type="InterPro" id="IPR036640">
    <property type="entry name" value="ABC1_TM_sf"/>
</dbReference>
<feature type="transmembrane region" description="Helical" evidence="9">
    <location>
        <begin position="161"/>
        <end position="183"/>
    </location>
</feature>
<feature type="transmembrane region" description="Helical" evidence="9">
    <location>
        <begin position="21"/>
        <end position="45"/>
    </location>
</feature>
<dbReference type="InterPro" id="IPR039421">
    <property type="entry name" value="Type_1_exporter"/>
</dbReference>
<keyword evidence="5" id="KW-0547">Nucleotide-binding</keyword>
<keyword evidence="3" id="KW-1003">Cell membrane</keyword>